<dbReference type="EMBL" id="JBHUDX010000020">
    <property type="protein sequence ID" value="MFD1658161.1"/>
    <property type="molecule type" value="Genomic_DNA"/>
</dbReference>
<protein>
    <recommendedName>
        <fullName evidence="4">SH3 domain-containing protein</fullName>
    </recommendedName>
</protein>
<dbReference type="Proteomes" id="UP001597261">
    <property type="component" value="Unassembled WGS sequence"/>
</dbReference>
<evidence type="ECO:0000313" key="3">
    <source>
        <dbReference type="Proteomes" id="UP001597261"/>
    </source>
</evidence>
<proteinExistence type="predicted"/>
<sequence>MRGLKVLGAGALAVALVSGVGWAAQASDSQAALKSGQVSRAASVAGYQVVKLPNANVPNFQRRTVYCPAGKVAIGGGAEAQGNDAILVGSFPTDDGRGWIGLGRQNAYSSVGISVYAICANA</sequence>
<organism evidence="2 3">
    <name type="scientific">Streptomyces caeni</name>
    <dbReference type="NCBI Taxonomy" id="2307231"/>
    <lineage>
        <taxon>Bacteria</taxon>
        <taxon>Bacillati</taxon>
        <taxon>Actinomycetota</taxon>
        <taxon>Actinomycetes</taxon>
        <taxon>Kitasatosporales</taxon>
        <taxon>Streptomycetaceae</taxon>
        <taxon>Streptomyces</taxon>
    </lineage>
</organism>
<dbReference type="RefSeq" id="WP_381080016.1">
    <property type="nucleotide sequence ID" value="NZ_JBHUDX010000020.1"/>
</dbReference>
<gene>
    <name evidence="2" type="ORF">ACFSL4_08010</name>
</gene>
<keyword evidence="1" id="KW-0732">Signal</keyword>
<reference evidence="3" key="1">
    <citation type="journal article" date="2019" name="Int. J. Syst. Evol. Microbiol.">
        <title>The Global Catalogue of Microorganisms (GCM) 10K type strain sequencing project: providing services to taxonomists for standard genome sequencing and annotation.</title>
        <authorList>
            <consortium name="The Broad Institute Genomics Platform"/>
            <consortium name="The Broad Institute Genome Sequencing Center for Infectious Disease"/>
            <person name="Wu L."/>
            <person name="Ma J."/>
        </authorList>
    </citation>
    <scope>NUCLEOTIDE SEQUENCE [LARGE SCALE GENOMIC DNA]</scope>
    <source>
        <strain evidence="3">CGMCC 1.12470</strain>
    </source>
</reference>
<name>A0ABW4INL0_9ACTN</name>
<evidence type="ECO:0000256" key="1">
    <source>
        <dbReference type="SAM" id="SignalP"/>
    </source>
</evidence>
<comment type="caution">
    <text evidence="2">The sequence shown here is derived from an EMBL/GenBank/DDBJ whole genome shotgun (WGS) entry which is preliminary data.</text>
</comment>
<evidence type="ECO:0000313" key="2">
    <source>
        <dbReference type="EMBL" id="MFD1658161.1"/>
    </source>
</evidence>
<accession>A0ABW4INL0</accession>
<feature type="signal peptide" evidence="1">
    <location>
        <begin position="1"/>
        <end position="23"/>
    </location>
</feature>
<keyword evidence="3" id="KW-1185">Reference proteome</keyword>
<feature type="chain" id="PRO_5047541467" description="SH3 domain-containing protein" evidence="1">
    <location>
        <begin position="24"/>
        <end position="122"/>
    </location>
</feature>
<evidence type="ECO:0008006" key="4">
    <source>
        <dbReference type="Google" id="ProtNLM"/>
    </source>
</evidence>